<dbReference type="PROSITE" id="PS51918">
    <property type="entry name" value="RADICAL_SAM"/>
    <property type="match status" value="1"/>
</dbReference>
<keyword evidence="10 14" id="KW-0408">Iron</keyword>
<keyword evidence="17" id="KW-1185">Reference proteome</keyword>
<accession>A0ABY8IRF1</accession>
<comment type="pathway">
    <text evidence="2 14">Porphyrin-containing compound metabolism; protoporphyrin-IX biosynthesis; protoporphyrinogen-IX from coproporphyrinogen-III (AdoMet route): step 1/1.</text>
</comment>
<dbReference type="Pfam" id="PF04055">
    <property type="entry name" value="Radical_SAM"/>
    <property type="match status" value="1"/>
</dbReference>
<feature type="domain" description="Radical SAM core" evidence="15">
    <location>
        <begin position="44"/>
        <end position="281"/>
    </location>
</feature>
<protein>
    <recommendedName>
        <fullName evidence="14">Coproporphyrinogen-III oxidase</fullName>
        <ecNumber evidence="14">1.3.98.3</ecNumber>
    </recommendedName>
</protein>
<dbReference type="Pfam" id="PF06969">
    <property type="entry name" value="HemN_C"/>
    <property type="match status" value="1"/>
</dbReference>
<evidence type="ECO:0000256" key="11">
    <source>
        <dbReference type="ARBA" id="ARBA00023014"/>
    </source>
</evidence>
<evidence type="ECO:0000256" key="13">
    <source>
        <dbReference type="ARBA" id="ARBA00048321"/>
    </source>
</evidence>
<evidence type="ECO:0000256" key="2">
    <source>
        <dbReference type="ARBA" id="ARBA00004785"/>
    </source>
</evidence>
<gene>
    <name evidence="16" type="primary">hemN</name>
    <name evidence="16" type="ORF">PR018_18775</name>
</gene>
<evidence type="ECO:0000256" key="4">
    <source>
        <dbReference type="ARBA" id="ARBA00011245"/>
    </source>
</evidence>
<dbReference type="GO" id="GO:0051989">
    <property type="term" value="F:coproporphyrinogen dehydrogenase activity"/>
    <property type="evidence" value="ECO:0007669"/>
    <property type="project" value="UniProtKB-EC"/>
</dbReference>
<dbReference type="EMBL" id="CP117268">
    <property type="protein sequence ID" value="WFS25625.1"/>
    <property type="molecule type" value="Genomic_DNA"/>
</dbReference>
<evidence type="ECO:0000256" key="12">
    <source>
        <dbReference type="ARBA" id="ARBA00023244"/>
    </source>
</evidence>
<comment type="subcellular location">
    <subcellularLocation>
        <location evidence="1 14">Cytoplasm</location>
    </subcellularLocation>
</comment>
<comment type="subunit">
    <text evidence="4">Monomer.</text>
</comment>
<keyword evidence="9 14" id="KW-0560">Oxidoreductase</keyword>
<comment type="cofactor">
    <cofactor evidence="14">
        <name>[4Fe-4S] cluster</name>
        <dbReference type="ChEBI" id="CHEBI:49883"/>
    </cofactor>
    <text evidence="14">Binds 1 [4Fe-4S] cluster. The cluster is coordinated with 3 cysteines and an exchangeable S-adenosyl-L-methionine.</text>
</comment>
<geneLocation type="plasmid" evidence="16 17">
    <name>unnamed1</name>
</geneLocation>
<keyword evidence="7 14" id="KW-0949">S-adenosyl-L-methionine</keyword>
<name>A0ABY8IRF1_9HYPH</name>
<comment type="similarity">
    <text evidence="3 14">Belongs to the anaerobic coproporphyrinogen-III oxidase family.</text>
</comment>
<dbReference type="InterPro" id="IPR010723">
    <property type="entry name" value="HemN_C"/>
</dbReference>
<keyword evidence="6 14" id="KW-0963">Cytoplasm</keyword>
<dbReference type="InterPro" id="IPR004558">
    <property type="entry name" value="Coprogen_oxidase_HemN"/>
</dbReference>
<dbReference type="SUPFAM" id="SSF102114">
    <property type="entry name" value="Radical SAM enzymes"/>
    <property type="match status" value="1"/>
</dbReference>
<evidence type="ECO:0000313" key="16">
    <source>
        <dbReference type="EMBL" id="WFS25625.1"/>
    </source>
</evidence>
<dbReference type="InterPro" id="IPR034505">
    <property type="entry name" value="Coproporphyrinogen-III_oxidase"/>
</dbReference>
<evidence type="ECO:0000256" key="9">
    <source>
        <dbReference type="ARBA" id="ARBA00023002"/>
    </source>
</evidence>
<evidence type="ECO:0000256" key="8">
    <source>
        <dbReference type="ARBA" id="ARBA00022723"/>
    </source>
</evidence>
<dbReference type="InterPro" id="IPR058240">
    <property type="entry name" value="rSAM_sf"/>
</dbReference>
<evidence type="ECO:0000256" key="7">
    <source>
        <dbReference type="ARBA" id="ARBA00022691"/>
    </source>
</evidence>
<dbReference type="InterPro" id="IPR006638">
    <property type="entry name" value="Elp3/MiaA/NifB-like_rSAM"/>
</dbReference>
<dbReference type="PANTHER" id="PTHR13932:SF6">
    <property type="entry name" value="OXYGEN-INDEPENDENT COPROPORPHYRINOGEN III OXIDASE"/>
    <property type="match status" value="1"/>
</dbReference>
<dbReference type="SFLD" id="SFLDS00029">
    <property type="entry name" value="Radical_SAM"/>
    <property type="match status" value="1"/>
</dbReference>
<dbReference type="EC" id="1.3.98.3" evidence="14"/>
<sequence>MSSGDDIVRRYAALAVPRYTSYPTAAEFSAAVTPDHHARWLGRVGAGQRVSVYLHVPYCRELCFYCGCHTKLTRREDVIDAYRRALETEIETVAGHLGGRSNVVRLHWGGGTPSILGASGMKSVLDVLHSHFTFEKAGEHAIELDPRYVDQALAADLRAMGINRASLGVQDTAPQVQAAIGRIQPIETVQSAVAHLRTAGIDRLNFDLIYGLPKQTVSSLTQTCQAVAELRPDRIACYGYAHMPDRRANQRQIDGSALPTSAERIEQAATVFSELLRHGYEAVGLDHFARPDDSLAIASHGQRLHRNFQGYTDDDCPMLLGFGASAISRLPDGYVQNMADNPRYCRTVGEKKLASIRGCLMDTDDQVRAKIIESLMCNFRVDLGKVAGGKDFADEFTALQPMIDDGLVVVQEGVVAMTAAGRAVVRVAAAIFDRHRWDTTGRFSLAV</sequence>
<dbReference type="Gene3D" id="3.30.750.200">
    <property type="match status" value="1"/>
</dbReference>
<evidence type="ECO:0000313" key="17">
    <source>
        <dbReference type="Proteomes" id="UP000318939"/>
    </source>
</evidence>
<dbReference type="Proteomes" id="UP000318939">
    <property type="component" value="Plasmid unnamed1"/>
</dbReference>
<dbReference type="InterPro" id="IPR007197">
    <property type="entry name" value="rSAM"/>
</dbReference>
<evidence type="ECO:0000256" key="10">
    <source>
        <dbReference type="ARBA" id="ARBA00023004"/>
    </source>
</evidence>
<dbReference type="PIRSF" id="PIRSF000167">
    <property type="entry name" value="HemN"/>
    <property type="match status" value="1"/>
</dbReference>
<keyword evidence="11 14" id="KW-0411">Iron-sulfur</keyword>
<keyword evidence="16" id="KW-0614">Plasmid</keyword>
<dbReference type="NCBIfam" id="TIGR00538">
    <property type="entry name" value="hemN"/>
    <property type="match status" value="1"/>
</dbReference>
<evidence type="ECO:0000256" key="1">
    <source>
        <dbReference type="ARBA" id="ARBA00004496"/>
    </source>
</evidence>
<keyword evidence="12 14" id="KW-0627">Porphyrin biosynthesis</keyword>
<reference evidence="16 17" key="2">
    <citation type="journal article" date="2023" name="MicrobiologyOpen">
        <title>Genomics of the tumorigenes clade of the family Rhizobiaceae and description of Rhizobium rhododendri sp. nov.</title>
        <authorList>
            <person name="Kuzmanovic N."/>
            <person name="diCenzo G.C."/>
            <person name="Bunk B."/>
            <person name="Sproeer C."/>
            <person name="Fruehling A."/>
            <person name="Neumann-Schaal M."/>
            <person name="Overmann J."/>
            <person name="Smalla K."/>
        </authorList>
    </citation>
    <scope>NUCLEOTIDE SEQUENCE [LARGE SCALE GENOMIC DNA]</scope>
    <source>
        <strain evidence="17">rho-6.2</strain>
        <plasmid evidence="16 17">unnamed1</plasmid>
    </source>
</reference>
<proteinExistence type="inferred from homology"/>
<dbReference type="PANTHER" id="PTHR13932">
    <property type="entry name" value="COPROPORPHYRINIGEN III OXIDASE"/>
    <property type="match status" value="1"/>
</dbReference>
<comment type="catalytic activity">
    <reaction evidence="13 14">
        <text>coproporphyrinogen III + 2 S-adenosyl-L-methionine = protoporphyrinogen IX + 2 5'-deoxyadenosine + 2 L-methionine + 2 CO2</text>
        <dbReference type="Rhea" id="RHEA:15425"/>
        <dbReference type="ChEBI" id="CHEBI:16526"/>
        <dbReference type="ChEBI" id="CHEBI:17319"/>
        <dbReference type="ChEBI" id="CHEBI:57307"/>
        <dbReference type="ChEBI" id="CHEBI:57309"/>
        <dbReference type="ChEBI" id="CHEBI:57844"/>
        <dbReference type="ChEBI" id="CHEBI:59789"/>
        <dbReference type="EC" id="1.3.98.3"/>
    </reaction>
</comment>
<evidence type="ECO:0000256" key="3">
    <source>
        <dbReference type="ARBA" id="ARBA00005493"/>
    </source>
</evidence>
<dbReference type="SMART" id="SM00729">
    <property type="entry name" value="Elp3"/>
    <property type="match status" value="1"/>
</dbReference>
<reference evidence="16 17" key="1">
    <citation type="journal article" date="2019" name="Phytopathology">
        <title>A Novel Group of Rhizobium tumorigenes-Like Agrobacteria Associated with Crown Gall Disease of Rhododendron and Blueberry.</title>
        <authorList>
            <person name="Kuzmanovic N."/>
            <person name="Behrens P."/>
            <person name="Idczak E."/>
            <person name="Wagner S."/>
            <person name="Gotz M."/>
            <person name="Sproer C."/>
            <person name="Bunk B."/>
            <person name="Overmann J."/>
            <person name="Smalla K."/>
        </authorList>
    </citation>
    <scope>NUCLEOTIDE SEQUENCE [LARGE SCALE GENOMIC DNA]</scope>
    <source>
        <strain evidence="17">rho-6.2</strain>
    </source>
</reference>
<organism evidence="16 17">
    <name type="scientific">Rhizobium rhododendri</name>
    <dbReference type="NCBI Taxonomy" id="2506430"/>
    <lineage>
        <taxon>Bacteria</taxon>
        <taxon>Pseudomonadati</taxon>
        <taxon>Pseudomonadota</taxon>
        <taxon>Alphaproteobacteria</taxon>
        <taxon>Hyphomicrobiales</taxon>
        <taxon>Rhizobiaceae</taxon>
        <taxon>Rhizobium/Agrobacterium group</taxon>
        <taxon>Rhizobium</taxon>
    </lineage>
</organism>
<keyword evidence="8 14" id="KW-0479">Metal-binding</keyword>
<dbReference type="RefSeq" id="WP_142830953.1">
    <property type="nucleotide sequence ID" value="NZ_CP117268.1"/>
</dbReference>
<dbReference type="Gene3D" id="1.10.10.920">
    <property type="match status" value="1"/>
</dbReference>
<keyword evidence="5 14" id="KW-0004">4Fe-4S</keyword>
<evidence type="ECO:0000256" key="5">
    <source>
        <dbReference type="ARBA" id="ARBA00022485"/>
    </source>
</evidence>
<evidence type="ECO:0000259" key="15">
    <source>
        <dbReference type="PROSITE" id="PS51918"/>
    </source>
</evidence>
<evidence type="ECO:0000256" key="14">
    <source>
        <dbReference type="PIRNR" id="PIRNR000167"/>
    </source>
</evidence>
<dbReference type="SFLD" id="SFLDG01065">
    <property type="entry name" value="anaerobic_coproporphyrinogen-I"/>
    <property type="match status" value="1"/>
</dbReference>
<evidence type="ECO:0000256" key="6">
    <source>
        <dbReference type="ARBA" id="ARBA00022490"/>
    </source>
</evidence>